<dbReference type="Proteomes" id="UP000023152">
    <property type="component" value="Unassembled WGS sequence"/>
</dbReference>
<dbReference type="OrthoDB" id="300289at2759"/>
<organism evidence="3 4">
    <name type="scientific">Reticulomyxa filosa</name>
    <dbReference type="NCBI Taxonomy" id="46433"/>
    <lineage>
        <taxon>Eukaryota</taxon>
        <taxon>Sar</taxon>
        <taxon>Rhizaria</taxon>
        <taxon>Retaria</taxon>
        <taxon>Foraminifera</taxon>
        <taxon>Monothalamids</taxon>
        <taxon>Reticulomyxidae</taxon>
        <taxon>Reticulomyxa</taxon>
    </lineage>
</organism>
<dbReference type="Pfam" id="PF02204">
    <property type="entry name" value="VPS9"/>
    <property type="match status" value="1"/>
</dbReference>
<evidence type="ECO:0000313" key="3">
    <source>
        <dbReference type="EMBL" id="ETO16140.1"/>
    </source>
</evidence>
<evidence type="ECO:0000259" key="2">
    <source>
        <dbReference type="PROSITE" id="PS51205"/>
    </source>
</evidence>
<reference evidence="3 4" key="1">
    <citation type="journal article" date="2013" name="Curr. Biol.">
        <title>The Genome of the Foraminiferan Reticulomyxa filosa.</title>
        <authorList>
            <person name="Glockner G."/>
            <person name="Hulsmann N."/>
            <person name="Schleicher M."/>
            <person name="Noegel A.A."/>
            <person name="Eichinger L."/>
            <person name="Gallinger C."/>
            <person name="Pawlowski J."/>
            <person name="Sierra R."/>
            <person name="Euteneuer U."/>
            <person name="Pillet L."/>
            <person name="Moustafa A."/>
            <person name="Platzer M."/>
            <person name="Groth M."/>
            <person name="Szafranski K."/>
            <person name="Schliwa M."/>
        </authorList>
    </citation>
    <scope>NUCLEOTIDE SEQUENCE [LARGE SCALE GENOMIC DNA]</scope>
</reference>
<evidence type="ECO:0000256" key="1">
    <source>
        <dbReference type="SAM" id="MobiDB-lite"/>
    </source>
</evidence>
<dbReference type="Gene3D" id="1.20.1050.80">
    <property type="entry name" value="VPS9 domain"/>
    <property type="match status" value="1"/>
</dbReference>
<proteinExistence type="predicted"/>
<sequence>MDNMKGLELDEALPNTFYSPREDDLLGVDEERNVDNNDDSSNILVVSNESSNYVFRDPENLPLPREVMKIEESIPTLIEVEQNLKQKYLELQKKIEVRQTQQDRATAYRGLLEEALSMSTAPRSRGYHYHPKDEKKAQHEFNSLITDDRYVEGKQYRNWHHEFETKNLKRVQTAAAAAAQTPKDNEKKESKEMDNELEEMTHYGNGIMPPNEIVAFLETITSLILKEYPVITIQNKYIDHIKNTNKTINYKYSVGKRFTREYQEAYDCYQHVLRLFLERLAFPYLTYTIAKENRLVKYPIWEVFYTKEEKEWDETFNRNCQWMRELTQQELGIQAQFCKSFASVEMEKSILKQMNSELARKNGMVHPGAPYFEAIAYFHEAMQQRVPSDILHYFLQSVHAINPCAQTYSRDPNLLLCGDDYMDVMVWVIVHSRVKDIHMRLGYIDRFVSNSVKFYGEVGMCLMLVQQATQFIRENSPKN</sequence>
<dbReference type="InterPro" id="IPR003123">
    <property type="entry name" value="VPS9"/>
</dbReference>
<name>X6MSQ3_RETFI</name>
<feature type="domain" description="VPS9" evidence="2">
    <location>
        <begin position="310"/>
        <end position="479"/>
    </location>
</feature>
<comment type="caution">
    <text evidence="3">The sequence shown here is derived from an EMBL/GenBank/DDBJ whole genome shotgun (WGS) entry which is preliminary data.</text>
</comment>
<dbReference type="EMBL" id="ASPP01018537">
    <property type="protein sequence ID" value="ETO16140.1"/>
    <property type="molecule type" value="Genomic_DNA"/>
</dbReference>
<accession>X6MSQ3</accession>
<evidence type="ECO:0000313" key="4">
    <source>
        <dbReference type="Proteomes" id="UP000023152"/>
    </source>
</evidence>
<protein>
    <recommendedName>
        <fullName evidence="2">VPS9 domain-containing protein</fullName>
    </recommendedName>
</protein>
<gene>
    <name evidence="3" type="ORF">RFI_21218</name>
</gene>
<dbReference type="SUPFAM" id="SSF109993">
    <property type="entry name" value="VPS9 domain"/>
    <property type="match status" value="1"/>
</dbReference>
<feature type="region of interest" description="Disordered" evidence="1">
    <location>
        <begin position="1"/>
        <end position="21"/>
    </location>
</feature>
<dbReference type="PROSITE" id="PS51205">
    <property type="entry name" value="VPS9"/>
    <property type="match status" value="1"/>
</dbReference>
<keyword evidence="4" id="KW-1185">Reference proteome</keyword>
<dbReference type="AlphaFoldDB" id="X6MSQ3"/>
<dbReference type="InterPro" id="IPR037191">
    <property type="entry name" value="VPS9_dom_sf"/>
</dbReference>